<keyword evidence="5" id="KW-1133">Transmembrane helix</keyword>
<keyword evidence="3" id="KW-0964">Secreted</keyword>
<feature type="non-terminal residue" evidence="6">
    <location>
        <position position="165"/>
    </location>
</feature>
<evidence type="ECO:0000256" key="3">
    <source>
        <dbReference type="ARBA" id="ARBA00022525"/>
    </source>
</evidence>
<evidence type="ECO:0000256" key="4">
    <source>
        <dbReference type="ARBA" id="ARBA00022729"/>
    </source>
</evidence>
<dbReference type="InterPro" id="IPR001534">
    <property type="entry name" value="Transthyretin-like"/>
</dbReference>
<evidence type="ECO:0008006" key="8">
    <source>
        <dbReference type="Google" id="ProtNLM"/>
    </source>
</evidence>
<keyword evidence="7" id="KW-1185">Reference proteome</keyword>
<protein>
    <recommendedName>
        <fullName evidence="8">Transthyretin-like family protein</fullName>
    </recommendedName>
</protein>
<reference evidence="6" key="1">
    <citation type="submission" date="2023-07" db="EMBL/GenBank/DDBJ databases">
        <authorList>
            <consortium name="CYATHOMIX"/>
        </authorList>
    </citation>
    <scope>NUCLEOTIDE SEQUENCE</scope>
    <source>
        <strain evidence="6">N/A</strain>
    </source>
</reference>
<comment type="similarity">
    <text evidence="2">Belongs to the nematode transthyretin-like family.</text>
</comment>
<evidence type="ECO:0000313" key="6">
    <source>
        <dbReference type="EMBL" id="CAJ0591417.1"/>
    </source>
</evidence>
<dbReference type="InterPro" id="IPR038479">
    <property type="entry name" value="Transthyretin-like_sf"/>
</dbReference>
<evidence type="ECO:0000256" key="5">
    <source>
        <dbReference type="SAM" id="Phobius"/>
    </source>
</evidence>
<keyword evidence="4" id="KW-0732">Signal</keyword>
<keyword evidence="5" id="KW-0472">Membrane</keyword>
<dbReference type="AlphaFoldDB" id="A0AA36DPK6"/>
<comment type="subcellular location">
    <subcellularLocation>
        <location evidence="1">Secreted</location>
    </subcellularLocation>
</comment>
<sequence>WSNPKRPSVTVLGDLFRFLSVSAAIFSVTRKRSFFMYRLLLLASVATIVAVLQDLLHQSVSIRGVLRCRKTPETPLIPLENTRVQLYEKRSAILGNALIVSNRTDKNGAFYLNGSTSRLLPISPLLHIESDCDGRSHNVKLPSLRTHITRSKAAKRTVNIGVIHL</sequence>
<proteinExistence type="inferred from homology"/>
<comment type="caution">
    <text evidence="6">The sequence shown here is derived from an EMBL/GenBank/DDBJ whole genome shotgun (WGS) entry which is preliminary data.</text>
</comment>
<dbReference type="Proteomes" id="UP001176961">
    <property type="component" value="Unassembled WGS sequence"/>
</dbReference>
<dbReference type="GO" id="GO:0005576">
    <property type="term" value="C:extracellular region"/>
    <property type="evidence" value="ECO:0007669"/>
    <property type="project" value="UniProtKB-SubCell"/>
</dbReference>
<organism evidence="6 7">
    <name type="scientific">Cylicocyclus nassatus</name>
    <name type="common">Nematode worm</name>
    <dbReference type="NCBI Taxonomy" id="53992"/>
    <lineage>
        <taxon>Eukaryota</taxon>
        <taxon>Metazoa</taxon>
        <taxon>Ecdysozoa</taxon>
        <taxon>Nematoda</taxon>
        <taxon>Chromadorea</taxon>
        <taxon>Rhabditida</taxon>
        <taxon>Rhabditina</taxon>
        <taxon>Rhabditomorpha</taxon>
        <taxon>Strongyloidea</taxon>
        <taxon>Strongylidae</taxon>
        <taxon>Cylicocyclus</taxon>
    </lineage>
</organism>
<dbReference type="Pfam" id="PF01060">
    <property type="entry name" value="TTR-52"/>
    <property type="match status" value="1"/>
</dbReference>
<dbReference type="GO" id="GO:0009986">
    <property type="term" value="C:cell surface"/>
    <property type="evidence" value="ECO:0007669"/>
    <property type="project" value="InterPro"/>
</dbReference>
<name>A0AA36DPK6_CYLNA</name>
<feature type="transmembrane region" description="Helical" evidence="5">
    <location>
        <begin position="35"/>
        <end position="56"/>
    </location>
</feature>
<dbReference type="PANTHER" id="PTHR21700">
    <property type="entry name" value="TRANSTHYRETIN-LIKE FAMILY PROTEIN-RELATED"/>
    <property type="match status" value="1"/>
</dbReference>
<evidence type="ECO:0000313" key="7">
    <source>
        <dbReference type="Proteomes" id="UP001176961"/>
    </source>
</evidence>
<keyword evidence="5" id="KW-0812">Transmembrane</keyword>
<accession>A0AA36DPK6</accession>
<dbReference type="Gene3D" id="2.60.40.3330">
    <property type="match status" value="1"/>
</dbReference>
<gene>
    <name evidence="6" type="ORF">CYNAS_LOCUS3400</name>
</gene>
<evidence type="ECO:0000256" key="2">
    <source>
        <dbReference type="ARBA" id="ARBA00010112"/>
    </source>
</evidence>
<evidence type="ECO:0000256" key="1">
    <source>
        <dbReference type="ARBA" id="ARBA00004613"/>
    </source>
</evidence>
<dbReference type="EMBL" id="CATQJL010000001">
    <property type="protein sequence ID" value="CAJ0591417.1"/>
    <property type="molecule type" value="Genomic_DNA"/>
</dbReference>